<proteinExistence type="predicted"/>
<sequence>MASEITYAEVRFNGESKFSGAKSEPPAAPREKTSPHKSNSGFPKKLLALLLIFLLLLAISFFIAFIIFFQRYSQLLKEKKNLKGLFHEKLACEKTDLIVEGKDWGCCPENWVVSDTSCYFISSERKTWNESENNCSGMGAHLLVINSEEEQQLILQKLNRRFAYYVGLSDPEGIHQWQWVDQSPYNKSVTFWHPGEPSSPNERCVIINYIKNQFWGWNDAPCDEFQNSVCEMMKIYI</sequence>
<keyword evidence="1" id="KW-1185">Reference proteome</keyword>
<dbReference type="RefSeq" id="XP_042636368.1">
    <property type="nucleotide sequence ID" value="XM_042780434.1"/>
</dbReference>
<evidence type="ECO:0000313" key="2">
    <source>
        <dbReference type="RefSeq" id="XP_042636368.1"/>
    </source>
</evidence>
<gene>
    <name evidence="2" type="primary">LOC103193844</name>
</gene>
<evidence type="ECO:0000313" key="1">
    <source>
        <dbReference type="Proteomes" id="UP000694850"/>
    </source>
</evidence>
<accession>A0AC54Z8L4</accession>
<organism evidence="1 2">
    <name type="scientific">Orycteropus afer afer</name>
    <dbReference type="NCBI Taxonomy" id="1230840"/>
    <lineage>
        <taxon>Eukaryota</taxon>
        <taxon>Metazoa</taxon>
        <taxon>Chordata</taxon>
        <taxon>Craniata</taxon>
        <taxon>Vertebrata</taxon>
        <taxon>Euteleostomi</taxon>
        <taxon>Mammalia</taxon>
        <taxon>Eutheria</taxon>
        <taxon>Afrotheria</taxon>
        <taxon>Tubulidentata</taxon>
        <taxon>Orycteropodidae</taxon>
        <taxon>Orycteropus</taxon>
    </lineage>
</organism>
<protein>
    <submittedName>
        <fullName evidence="2">C-type lectin domain family 4 member A-like</fullName>
    </submittedName>
</protein>
<dbReference type="Proteomes" id="UP000694850">
    <property type="component" value="Unplaced"/>
</dbReference>
<reference evidence="2" key="1">
    <citation type="submission" date="2025-08" db="UniProtKB">
        <authorList>
            <consortium name="RefSeq"/>
        </authorList>
    </citation>
    <scope>IDENTIFICATION</scope>
</reference>
<name>A0AC54Z8L4_ORYAF</name>